<dbReference type="Pfam" id="PF00954">
    <property type="entry name" value="S_locus_glycop"/>
    <property type="match status" value="1"/>
</dbReference>
<dbReference type="Pfam" id="PF08276">
    <property type="entry name" value="PAN_2"/>
    <property type="match status" value="1"/>
</dbReference>
<comment type="caution">
    <text evidence="5">The sequence shown here is derived from an EMBL/GenBank/DDBJ whole genome shotgun (WGS) entry which is preliminary data.</text>
</comment>
<gene>
    <name evidence="5" type="ORF">OIU84_002350</name>
</gene>
<evidence type="ECO:0000313" key="6">
    <source>
        <dbReference type="Proteomes" id="UP001162972"/>
    </source>
</evidence>
<evidence type="ECO:0000313" key="5">
    <source>
        <dbReference type="EMBL" id="KAJ6416471.1"/>
    </source>
</evidence>
<feature type="domain" description="Apple" evidence="4">
    <location>
        <begin position="66"/>
        <end position="152"/>
    </location>
</feature>
<accession>A0AAD6P594</accession>
<evidence type="ECO:0000256" key="3">
    <source>
        <dbReference type="SAM" id="Phobius"/>
    </source>
</evidence>
<keyword evidence="3" id="KW-0812">Transmembrane</keyword>
<name>A0AAD6P594_9ROSI</name>
<reference evidence="5 6" key="1">
    <citation type="journal article" date="2023" name="Int. J. Mol. Sci.">
        <title>De Novo Assembly and Annotation of 11 Diverse Shrub Willow (Salix) Genomes Reveals Novel Gene Organization in Sex-Linked Regions.</title>
        <authorList>
            <person name="Hyden B."/>
            <person name="Feng K."/>
            <person name="Yates T.B."/>
            <person name="Jawdy S."/>
            <person name="Cereghino C."/>
            <person name="Smart L.B."/>
            <person name="Muchero W."/>
        </authorList>
    </citation>
    <scope>NUCLEOTIDE SEQUENCE [LARGE SCALE GENOMIC DNA]</scope>
    <source>
        <tissue evidence="5">Shoot tip</tissue>
    </source>
</reference>
<dbReference type="PANTHER" id="PTHR32444">
    <property type="entry name" value="BULB-TYPE LECTIN DOMAIN-CONTAINING PROTEIN"/>
    <property type="match status" value="1"/>
</dbReference>
<dbReference type="EMBL" id="JAPFFJ010000011">
    <property type="protein sequence ID" value="KAJ6416471.1"/>
    <property type="molecule type" value="Genomic_DNA"/>
</dbReference>
<sequence length="261" mass="29285">MQSWEGDWEVPSTECDIYGKCGPFGRCDAQNSPICRCLIGFVPKNEDEWNKGIWTSGCVRMTSLQCDRIRNGSEVGKEDGFMKLEMMKVPASAEYWSYPSSSEQECKDECLKNCSCVAYSYYNGFGCMAWTGNLIDTQKFPEGGADLNIRLAYTEFVAGNSTKKKVIISMSVIVGAIAIFLFVFFSWKWMATHRERKLISEETREAQATVFDGNSPDNIEEVKLEPLFKLQVLETATSNFDVANKLGQGGFGAVYRVTLLN</sequence>
<dbReference type="AlphaFoldDB" id="A0AAD6P594"/>
<dbReference type="PANTHER" id="PTHR32444:SF198">
    <property type="entry name" value="BULB-TYPE LECTIN DOMAIN-CONTAINING PROTEIN"/>
    <property type="match status" value="1"/>
</dbReference>
<keyword evidence="1" id="KW-0732">Signal</keyword>
<dbReference type="Gene3D" id="3.30.200.20">
    <property type="entry name" value="Phosphorylase Kinase, domain 1"/>
    <property type="match status" value="1"/>
</dbReference>
<evidence type="ECO:0000256" key="2">
    <source>
        <dbReference type="ARBA" id="ARBA00023157"/>
    </source>
</evidence>
<dbReference type="InterPro" id="IPR000858">
    <property type="entry name" value="S_locus_glycoprot_dom"/>
</dbReference>
<keyword evidence="2" id="KW-1015">Disulfide bond</keyword>
<keyword evidence="3" id="KW-0472">Membrane</keyword>
<proteinExistence type="predicted"/>
<keyword evidence="6" id="KW-1185">Reference proteome</keyword>
<dbReference type="PROSITE" id="PS50948">
    <property type="entry name" value="PAN"/>
    <property type="match status" value="1"/>
</dbReference>
<dbReference type="Proteomes" id="UP001162972">
    <property type="component" value="Chromosome 11"/>
</dbReference>
<feature type="transmembrane region" description="Helical" evidence="3">
    <location>
        <begin position="166"/>
        <end position="187"/>
    </location>
</feature>
<dbReference type="InterPro" id="IPR003609">
    <property type="entry name" value="Pan_app"/>
</dbReference>
<dbReference type="SUPFAM" id="SSF56112">
    <property type="entry name" value="Protein kinase-like (PK-like)"/>
    <property type="match status" value="1"/>
</dbReference>
<keyword evidence="3" id="KW-1133">Transmembrane helix</keyword>
<dbReference type="SMART" id="SM00473">
    <property type="entry name" value="PAN_AP"/>
    <property type="match status" value="1"/>
</dbReference>
<dbReference type="GO" id="GO:0048544">
    <property type="term" value="P:recognition of pollen"/>
    <property type="evidence" value="ECO:0007669"/>
    <property type="project" value="InterPro"/>
</dbReference>
<dbReference type="CDD" id="cd01098">
    <property type="entry name" value="PAN_AP_plant"/>
    <property type="match status" value="1"/>
</dbReference>
<evidence type="ECO:0000259" key="4">
    <source>
        <dbReference type="PROSITE" id="PS50948"/>
    </source>
</evidence>
<dbReference type="InterPro" id="IPR011009">
    <property type="entry name" value="Kinase-like_dom_sf"/>
</dbReference>
<evidence type="ECO:0000256" key="1">
    <source>
        <dbReference type="ARBA" id="ARBA00022729"/>
    </source>
</evidence>
<protein>
    <recommendedName>
        <fullName evidence="4">Apple domain-containing protein</fullName>
    </recommendedName>
</protein>
<organism evidence="5 6">
    <name type="scientific">Salix udensis</name>
    <dbReference type="NCBI Taxonomy" id="889485"/>
    <lineage>
        <taxon>Eukaryota</taxon>
        <taxon>Viridiplantae</taxon>
        <taxon>Streptophyta</taxon>
        <taxon>Embryophyta</taxon>
        <taxon>Tracheophyta</taxon>
        <taxon>Spermatophyta</taxon>
        <taxon>Magnoliopsida</taxon>
        <taxon>eudicotyledons</taxon>
        <taxon>Gunneridae</taxon>
        <taxon>Pentapetalae</taxon>
        <taxon>rosids</taxon>
        <taxon>fabids</taxon>
        <taxon>Malpighiales</taxon>
        <taxon>Salicaceae</taxon>
        <taxon>Saliceae</taxon>
        <taxon>Salix</taxon>
    </lineage>
</organism>